<dbReference type="OrthoDB" id="3941926at2759"/>
<dbReference type="EMBL" id="KV441430">
    <property type="protein sequence ID" value="OAF54316.1"/>
    <property type="molecule type" value="Genomic_DNA"/>
</dbReference>
<gene>
    <name evidence="1" type="ORF">VC83_09390</name>
</gene>
<dbReference type="Proteomes" id="UP000077154">
    <property type="component" value="Unassembled WGS sequence"/>
</dbReference>
<dbReference type="AlphaFoldDB" id="A0A176ZWG2"/>
<dbReference type="VEuPathDB" id="FungiDB:GMDG_01674"/>
<protein>
    <submittedName>
        <fullName evidence="1">Uncharacterized protein</fullName>
    </submittedName>
</protein>
<reference evidence="1" key="1">
    <citation type="submission" date="2016-03" db="EMBL/GenBank/DDBJ databases">
        <title>Updated assembly of Pseudogymnoascus destructans, the fungus causing white-nose syndrome of bats.</title>
        <authorList>
            <person name="Palmer J.M."/>
            <person name="Drees K.P."/>
            <person name="Foster J.T."/>
            <person name="Lindner D.L."/>
        </authorList>
    </citation>
    <scope>NUCLEOTIDE SEQUENCE [LARGE SCALE GENOMIC DNA]</scope>
    <source>
        <strain evidence="1">20631-21</strain>
    </source>
</reference>
<evidence type="ECO:0000313" key="1">
    <source>
        <dbReference type="EMBL" id="OAF54316.1"/>
    </source>
</evidence>
<name>A0A176ZWG2_9PEZI</name>
<proteinExistence type="predicted"/>
<dbReference type="GeneID" id="36292421"/>
<accession>A0A176ZWG2</accession>
<sequence>MMSALTTLSDFVPQMPPMAPSMPPNGFIELPVVPGYVPPELFTNFPPNAPAFFSTNLRSRAIRLVPKPAPQYAVRTNDPNDIYERANFYRDKYPDFVHTIQSLPIAWDDLYTYFDPLDIWMEGAGFCFHVIHRLAGTNIEKDDR</sequence>
<dbReference type="RefSeq" id="XP_024319623.1">
    <property type="nucleotide sequence ID" value="XM_024472829.1"/>
</dbReference>
<organism evidence="1">
    <name type="scientific">Pseudogymnoascus destructans</name>
    <dbReference type="NCBI Taxonomy" id="655981"/>
    <lineage>
        <taxon>Eukaryota</taxon>
        <taxon>Fungi</taxon>
        <taxon>Dikarya</taxon>
        <taxon>Ascomycota</taxon>
        <taxon>Pezizomycotina</taxon>
        <taxon>Leotiomycetes</taxon>
        <taxon>Thelebolales</taxon>
        <taxon>Thelebolaceae</taxon>
        <taxon>Pseudogymnoascus</taxon>
    </lineage>
</organism>